<evidence type="ECO:0000313" key="3">
    <source>
        <dbReference type="Proteomes" id="UP000033647"/>
    </source>
</evidence>
<dbReference type="AlphaFoldDB" id="A0A0F4GQN8"/>
<name>A0A0F4GQN8_9PEZI</name>
<evidence type="ECO:0000256" key="1">
    <source>
        <dbReference type="SAM" id="MobiDB-lite"/>
    </source>
</evidence>
<accession>A0A0F4GQN8</accession>
<organism evidence="2 3">
    <name type="scientific">Zymoseptoria brevis</name>
    <dbReference type="NCBI Taxonomy" id="1047168"/>
    <lineage>
        <taxon>Eukaryota</taxon>
        <taxon>Fungi</taxon>
        <taxon>Dikarya</taxon>
        <taxon>Ascomycota</taxon>
        <taxon>Pezizomycotina</taxon>
        <taxon>Dothideomycetes</taxon>
        <taxon>Dothideomycetidae</taxon>
        <taxon>Mycosphaerellales</taxon>
        <taxon>Mycosphaerellaceae</taxon>
        <taxon>Zymoseptoria</taxon>
    </lineage>
</organism>
<dbReference type="Proteomes" id="UP000033647">
    <property type="component" value="Unassembled WGS sequence"/>
</dbReference>
<evidence type="ECO:0000313" key="2">
    <source>
        <dbReference type="EMBL" id="KJX99764.1"/>
    </source>
</evidence>
<feature type="compositionally biased region" description="Polar residues" evidence="1">
    <location>
        <begin position="1"/>
        <end position="18"/>
    </location>
</feature>
<comment type="caution">
    <text evidence="2">The sequence shown here is derived from an EMBL/GenBank/DDBJ whole genome shotgun (WGS) entry which is preliminary data.</text>
</comment>
<dbReference type="EMBL" id="LAFY01000344">
    <property type="protein sequence ID" value="KJX99764.1"/>
    <property type="molecule type" value="Genomic_DNA"/>
</dbReference>
<reference evidence="2 3" key="1">
    <citation type="submission" date="2015-03" db="EMBL/GenBank/DDBJ databases">
        <title>RNA-seq based gene annotation and comparative genomics of four Zymoseptoria species reveal species-specific pathogenicity related genes and transposable element activity.</title>
        <authorList>
            <person name="Grandaubert J."/>
            <person name="Bhattacharyya A."/>
            <person name="Stukenbrock E.H."/>
        </authorList>
    </citation>
    <scope>NUCLEOTIDE SEQUENCE [LARGE SCALE GENOMIC DNA]</scope>
    <source>
        <strain evidence="2 3">Zb18110</strain>
    </source>
</reference>
<keyword evidence="3" id="KW-1185">Reference proteome</keyword>
<feature type="region of interest" description="Disordered" evidence="1">
    <location>
        <begin position="1"/>
        <end position="30"/>
    </location>
</feature>
<proteinExistence type="predicted"/>
<dbReference type="STRING" id="1047168.A0A0F4GQN8"/>
<sequence length="192" mass="20756">MRSDNGTLLCSPRKTAQMSDHGLAPPPYSAASARRIVESAPSEERAFDEMFADPEPAELLRAGKNLTLGAQTAGPFSRSSNAAPILKVPLTTPGIRFQLWIRSPVLKGIKVVALTDLMTVEEVFAALQKSLGRPFEGKEILSFFVSIPDEEGPFRINKGDSDASGWEAVLCVVKEGNLTKLTGVVEAEDRSR</sequence>
<protein>
    <submittedName>
        <fullName evidence="2">Uncharacterized protein</fullName>
    </submittedName>
</protein>
<gene>
    <name evidence="2" type="ORF">TI39_contig352g00006</name>
</gene>